<comment type="caution">
    <text evidence="2">The sequence shown here is derived from an EMBL/GenBank/DDBJ whole genome shotgun (WGS) entry which is preliminary data.</text>
</comment>
<dbReference type="OrthoDB" id="278212at2759"/>
<dbReference type="InterPro" id="IPR036561">
    <property type="entry name" value="MAM33_sf"/>
</dbReference>
<dbReference type="Gene3D" id="3.10.280.10">
    <property type="entry name" value="Mitochondrial glycoprotein"/>
    <property type="match status" value="1"/>
</dbReference>
<organism evidence="2 3">
    <name type="scientific">Adiantum capillus-veneris</name>
    <name type="common">Maidenhair fern</name>
    <dbReference type="NCBI Taxonomy" id="13818"/>
    <lineage>
        <taxon>Eukaryota</taxon>
        <taxon>Viridiplantae</taxon>
        <taxon>Streptophyta</taxon>
        <taxon>Embryophyta</taxon>
        <taxon>Tracheophyta</taxon>
        <taxon>Polypodiopsida</taxon>
        <taxon>Polypodiidae</taxon>
        <taxon>Polypodiales</taxon>
        <taxon>Pteridineae</taxon>
        <taxon>Pteridaceae</taxon>
        <taxon>Vittarioideae</taxon>
        <taxon>Adiantum</taxon>
    </lineage>
</organism>
<dbReference type="Pfam" id="PF02330">
    <property type="entry name" value="MAM33"/>
    <property type="match status" value="1"/>
</dbReference>
<name>A0A9D4ZA16_ADICA</name>
<dbReference type="PANTHER" id="PTHR10826:SF1">
    <property type="entry name" value="COMPLEMENT COMPONENT 1 Q SUBCOMPONENT-BINDING PROTEIN, MITOCHONDRIAL"/>
    <property type="match status" value="1"/>
</dbReference>
<evidence type="ECO:0000313" key="2">
    <source>
        <dbReference type="EMBL" id="KAI5066235.1"/>
    </source>
</evidence>
<feature type="region of interest" description="Disordered" evidence="1">
    <location>
        <begin position="53"/>
        <end position="95"/>
    </location>
</feature>
<sequence>MAAHARSLLLRIGRLPCHNVYRHTSSQELIDAGVFSSSSAFWNAQFYSSAPAKMQMEQRKGATNSSAPAKMKMEQRKTALAAPKSEPDPDSKRSKRLKTLARILGQDDQDLASLNPDEFLLKVLKKEYKKADKSIEKYKVDIKGSFDPFEIVPTEGTSQLTLRRKTEDEEIIVNCLLELEEPDDEEYLMEDDEHELNILPNLKMNIEIRKTSMGDGARFQLFCHYLTESITIEEIVYLDKSAYVENDYPYAGPFFGDLNAQMKQSFYDLIKNRGIDAHLADLALDHLTRKYQEEYLNWLRNIRGFLKRKGLKD</sequence>
<proteinExistence type="predicted"/>
<dbReference type="Proteomes" id="UP000886520">
    <property type="component" value="Chromosome 18"/>
</dbReference>
<evidence type="ECO:0000256" key="1">
    <source>
        <dbReference type="SAM" id="MobiDB-lite"/>
    </source>
</evidence>
<keyword evidence="3" id="KW-1185">Reference proteome</keyword>
<dbReference type="EMBL" id="JABFUD020000018">
    <property type="protein sequence ID" value="KAI5066235.1"/>
    <property type="molecule type" value="Genomic_DNA"/>
</dbReference>
<dbReference type="AlphaFoldDB" id="A0A9D4ZA16"/>
<dbReference type="SUPFAM" id="SSF54529">
    <property type="entry name" value="Mitochondrial glycoprotein MAM33-like"/>
    <property type="match status" value="1"/>
</dbReference>
<dbReference type="InterPro" id="IPR003428">
    <property type="entry name" value="MAM33"/>
</dbReference>
<accession>A0A9D4ZA16</accession>
<evidence type="ECO:0008006" key="4">
    <source>
        <dbReference type="Google" id="ProtNLM"/>
    </source>
</evidence>
<gene>
    <name evidence="2" type="ORF">GOP47_0018859</name>
</gene>
<dbReference type="GO" id="GO:0005759">
    <property type="term" value="C:mitochondrial matrix"/>
    <property type="evidence" value="ECO:0007669"/>
    <property type="project" value="InterPro"/>
</dbReference>
<reference evidence="2" key="1">
    <citation type="submission" date="2021-01" db="EMBL/GenBank/DDBJ databases">
        <title>Adiantum capillus-veneris genome.</title>
        <authorList>
            <person name="Fang Y."/>
            <person name="Liao Q."/>
        </authorList>
    </citation>
    <scope>NUCLEOTIDE SEQUENCE</scope>
    <source>
        <strain evidence="2">H3</strain>
        <tissue evidence="2">Leaf</tissue>
    </source>
</reference>
<dbReference type="PANTHER" id="PTHR10826">
    <property type="entry name" value="COMPLEMENT COMPONENT 1"/>
    <property type="match status" value="1"/>
</dbReference>
<protein>
    <recommendedName>
        <fullName evidence="4">Mitochondrial glycoprotein</fullName>
    </recommendedName>
</protein>
<evidence type="ECO:0000313" key="3">
    <source>
        <dbReference type="Proteomes" id="UP000886520"/>
    </source>
</evidence>